<sequence length="89" mass="10486">MLFIFDENPNFYLIKSYGFKIAHLIVDTSNECNLKEFSNLNSLILYNRDLNHIKQIRPQILPNLVNLSFLLESDFQPPIQLINEIFSNK</sequence>
<accession>A0A820RTQ1</accession>
<name>A0A820RTQ1_9BILA</name>
<protein>
    <submittedName>
        <fullName evidence="1">Uncharacterized protein</fullName>
    </submittedName>
</protein>
<proteinExistence type="predicted"/>
<evidence type="ECO:0000313" key="1">
    <source>
        <dbReference type="EMBL" id="CAF4441473.1"/>
    </source>
</evidence>
<comment type="caution">
    <text evidence="1">The sequence shown here is derived from an EMBL/GenBank/DDBJ whole genome shotgun (WGS) entry which is preliminary data.</text>
</comment>
<reference evidence="1" key="1">
    <citation type="submission" date="2021-02" db="EMBL/GenBank/DDBJ databases">
        <authorList>
            <person name="Nowell W R."/>
        </authorList>
    </citation>
    <scope>NUCLEOTIDE SEQUENCE</scope>
</reference>
<dbReference type="Proteomes" id="UP000663868">
    <property type="component" value="Unassembled WGS sequence"/>
</dbReference>
<gene>
    <name evidence="1" type="ORF">KXQ929_LOCUS53417</name>
</gene>
<feature type="non-terminal residue" evidence="1">
    <location>
        <position position="89"/>
    </location>
</feature>
<dbReference type="AlphaFoldDB" id="A0A820RTQ1"/>
<evidence type="ECO:0000313" key="2">
    <source>
        <dbReference type="Proteomes" id="UP000663868"/>
    </source>
</evidence>
<dbReference type="EMBL" id="CAJOBB010030122">
    <property type="protein sequence ID" value="CAF4441473.1"/>
    <property type="molecule type" value="Genomic_DNA"/>
</dbReference>
<organism evidence="1 2">
    <name type="scientific">Adineta steineri</name>
    <dbReference type="NCBI Taxonomy" id="433720"/>
    <lineage>
        <taxon>Eukaryota</taxon>
        <taxon>Metazoa</taxon>
        <taxon>Spiralia</taxon>
        <taxon>Gnathifera</taxon>
        <taxon>Rotifera</taxon>
        <taxon>Eurotatoria</taxon>
        <taxon>Bdelloidea</taxon>
        <taxon>Adinetida</taxon>
        <taxon>Adinetidae</taxon>
        <taxon>Adineta</taxon>
    </lineage>
</organism>